<dbReference type="AlphaFoldDB" id="A0AAN7EL41"/>
<comment type="caution">
    <text evidence="3">The sequence shown here is derived from an EMBL/GenBank/DDBJ whole genome shotgun (WGS) entry which is preliminary data.</text>
</comment>
<name>A0AAN7EL41_QUERU</name>
<protein>
    <recommendedName>
        <fullName evidence="2">UBA domain-containing protein</fullName>
    </recommendedName>
</protein>
<proteinExistence type="predicted"/>
<dbReference type="Proteomes" id="UP001324115">
    <property type="component" value="Unassembled WGS sequence"/>
</dbReference>
<evidence type="ECO:0000313" key="4">
    <source>
        <dbReference type="Proteomes" id="UP001324115"/>
    </source>
</evidence>
<feature type="region of interest" description="Disordered" evidence="1">
    <location>
        <begin position="207"/>
        <end position="229"/>
    </location>
</feature>
<dbReference type="Gene3D" id="1.20.58.2190">
    <property type="match status" value="1"/>
</dbReference>
<feature type="region of interest" description="Disordered" evidence="1">
    <location>
        <begin position="138"/>
        <end position="160"/>
    </location>
</feature>
<gene>
    <name evidence="3" type="ORF">RGQ29_031730</name>
</gene>
<dbReference type="SUPFAM" id="SSF46934">
    <property type="entry name" value="UBA-like"/>
    <property type="match status" value="1"/>
</dbReference>
<accession>A0AAN7EL41</accession>
<organism evidence="3 4">
    <name type="scientific">Quercus rubra</name>
    <name type="common">Northern red oak</name>
    <name type="synonym">Quercus borealis</name>
    <dbReference type="NCBI Taxonomy" id="3512"/>
    <lineage>
        <taxon>Eukaryota</taxon>
        <taxon>Viridiplantae</taxon>
        <taxon>Streptophyta</taxon>
        <taxon>Embryophyta</taxon>
        <taxon>Tracheophyta</taxon>
        <taxon>Spermatophyta</taxon>
        <taxon>Magnoliopsida</taxon>
        <taxon>eudicotyledons</taxon>
        <taxon>Gunneridae</taxon>
        <taxon>Pentapetalae</taxon>
        <taxon>rosids</taxon>
        <taxon>fabids</taxon>
        <taxon>Fagales</taxon>
        <taxon>Fagaceae</taxon>
        <taxon>Quercus</taxon>
    </lineage>
</organism>
<dbReference type="PANTHER" id="PTHR46713">
    <property type="entry name" value="F13M7.16 PROTEIN"/>
    <property type="match status" value="1"/>
</dbReference>
<dbReference type="InterPro" id="IPR009060">
    <property type="entry name" value="UBA-like_sf"/>
</dbReference>
<dbReference type="SUPFAM" id="SSF143503">
    <property type="entry name" value="PUG domain-like"/>
    <property type="match status" value="1"/>
</dbReference>
<dbReference type="Gene3D" id="1.10.8.10">
    <property type="entry name" value="DNA helicase RuvA subunit, C-terminal domain"/>
    <property type="match status" value="1"/>
</dbReference>
<dbReference type="CDD" id="cd14290">
    <property type="entry name" value="UBA_PUB_plant"/>
    <property type="match status" value="1"/>
</dbReference>
<evidence type="ECO:0000313" key="3">
    <source>
        <dbReference type="EMBL" id="KAK4573891.1"/>
    </source>
</evidence>
<dbReference type="EMBL" id="JAXUIC010000009">
    <property type="protein sequence ID" value="KAK4573891.1"/>
    <property type="molecule type" value="Genomic_DNA"/>
</dbReference>
<feature type="domain" description="UBA" evidence="2">
    <location>
        <begin position="61"/>
        <end position="102"/>
    </location>
</feature>
<evidence type="ECO:0000256" key="1">
    <source>
        <dbReference type="SAM" id="MobiDB-lite"/>
    </source>
</evidence>
<dbReference type="InterPro" id="IPR036339">
    <property type="entry name" value="PUB-like_dom_sf"/>
</dbReference>
<reference evidence="3 4" key="1">
    <citation type="journal article" date="2023" name="G3 (Bethesda)">
        <title>A haplotype-resolved chromosome-scale genome for Quercus rubra L. provides insights into the genetics of adaptive traits for red oak species.</title>
        <authorList>
            <person name="Kapoor B."/>
            <person name="Jenkins J."/>
            <person name="Schmutz J."/>
            <person name="Zhebentyayeva T."/>
            <person name="Kuelheim C."/>
            <person name="Coggeshall M."/>
            <person name="Heim C."/>
            <person name="Lasky J.R."/>
            <person name="Leites L."/>
            <person name="Islam-Faridi N."/>
            <person name="Romero-Severson J."/>
            <person name="DeLeo V.L."/>
            <person name="Lucas S.M."/>
            <person name="Lazic D."/>
            <person name="Gailing O."/>
            <person name="Carlson J."/>
            <person name="Staton M."/>
        </authorList>
    </citation>
    <scope>NUCLEOTIDE SEQUENCE [LARGE SCALE GENOMIC DNA]</scope>
    <source>
        <strain evidence="3">Pseudo-F2</strain>
    </source>
</reference>
<dbReference type="Pfam" id="PF22562">
    <property type="entry name" value="UBA_7"/>
    <property type="match status" value="1"/>
</dbReference>
<dbReference type="PROSITE" id="PS50030">
    <property type="entry name" value="UBA"/>
    <property type="match status" value="1"/>
</dbReference>
<dbReference type="PANTHER" id="PTHR46713:SF1">
    <property type="entry name" value="F13M7.16 PROTEIN"/>
    <property type="match status" value="1"/>
</dbReference>
<sequence>MALYFLYCFDCRASLKPLELLPTTIYTFPLPAFSPKSIKPIPAPTSFSIHPIAFVEMAVPQVNKKLLDELEAMGFPRPRATRALHFSGNSSLEAAIEWVIDHENDSDIDQMPLVAVDINLDSPQLFDITEQMKMKAQELRNKEHKKKEVEEKKLERQREKERIRASKDLTEAKRILESNEKQRYLALKKKEKEEEKRAREKIVKKLEHDKVERRSRLGLPPESPSVKPSTHLLQEKTLQTSLPLKSVTNAEQMRECLRSLKRNHQDRVGNLRGGMEFLELCGFERTEGDEFLYLPDDKVNMELLNTAGSELKSAMTNPFFGLLSV</sequence>
<evidence type="ECO:0000259" key="2">
    <source>
        <dbReference type="PROSITE" id="PS50030"/>
    </source>
</evidence>
<dbReference type="SMART" id="SM00165">
    <property type="entry name" value="UBA"/>
    <property type="match status" value="1"/>
</dbReference>
<dbReference type="InterPro" id="IPR015940">
    <property type="entry name" value="UBA"/>
</dbReference>
<keyword evidence="4" id="KW-1185">Reference proteome</keyword>